<dbReference type="EMBL" id="CSBK01000602">
    <property type="protein sequence ID" value="COX62515.1"/>
    <property type="molecule type" value="Genomic_DNA"/>
</dbReference>
<feature type="region of interest" description="Disordered" evidence="1">
    <location>
        <begin position="82"/>
        <end position="103"/>
    </location>
</feature>
<dbReference type="EMBL" id="CSAJ01000052">
    <property type="protein sequence ID" value="COV65946.1"/>
    <property type="molecule type" value="Genomic_DNA"/>
</dbReference>
<dbReference type="EMBL" id="CSAE01000460">
    <property type="protein sequence ID" value="COW33272.1"/>
    <property type="molecule type" value="Genomic_DNA"/>
</dbReference>
<accession>A0A0U0R1U7</accession>
<dbReference type="Proteomes" id="UP000039021">
    <property type="component" value="Unassembled WGS sequence"/>
</dbReference>
<gene>
    <name evidence="3" type="ORF">ERS007703_03413</name>
    <name evidence="2" type="ORF">ERS007720_00666</name>
    <name evidence="4" type="ORF">ERS007739_01530</name>
</gene>
<evidence type="ECO:0000313" key="6">
    <source>
        <dbReference type="Proteomes" id="UP000039021"/>
    </source>
</evidence>
<evidence type="ECO:0000313" key="7">
    <source>
        <dbReference type="Proteomes" id="UP000044938"/>
    </source>
</evidence>
<feature type="compositionally biased region" description="Basic residues" evidence="1">
    <location>
        <begin position="87"/>
        <end position="103"/>
    </location>
</feature>
<sequence length="103" mass="10921">MCFIEIIDGAASGLIDTACICPTVSSCGTVTLRTAMVTNHPRMIGTAKVRIILGMNGRAACLSGGTEPVGAAVLCTIMRISQSSRSGHPRRLRSARPSLRHRR</sequence>
<evidence type="ECO:0000313" key="4">
    <source>
        <dbReference type="EMBL" id="COX62515.1"/>
    </source>
</evidence>
<evidence type="ECO:0000313" key="5">
    <source>
        <dbReference type="Proteomes" id="UP000038802"/>
    </source>
</evidence>
<reference evidence="4" key="1">
    <citation type="submission" date="2015-03" db="EMBL/GenBank/DDBJ databases">
        <authorList>
            <consortium name="Pathogen Informatics"/>
            <person name="Murphy D."/>
        </authorList>
    </citation>
    <scope>NUCLEOTIDE SEQUENCE</scope>
    <source>
        <strain evidence="4">N09902308</strain>
    </source>
</reference>
<evidence type="ECO:0000313" key="3">
    <source>
        <dbReference type="EMBL" id="COW33272.1"/>
    </source>
</evidence>
<organism evidence="3 5">
    <name type="scientific">Mycobacterium tuberculosis</name>
    <dbReference type="NCBI Taxonomy" id="1773"/>
    <lineage>
        <taxon>Bacteria</taxon>
        <taxon>Bacillati</taxon>
        <taxon>Actinomycetota</taxon>
        <taxon>Actinomycetes</taxon>
        <taxon>Mycobacteriales</taxon>
        <taxon>Mycobacteriaceae</taxon>
        <taxon>Mycobacterium</taxon>
        <taxon>Mycobacterium tuberculosis complex</taxon>
    </lineage>
</organism>
<reference evidence="5 6" key="2">
    <citation type="submission" date="2015-03" db="EMBL/GenBank/DDBJ databases">
        <authorList>
            <consortium name="Pathogen Informatics"/>
        </authorList>
    </citation>
    <scope>NUCLEOTIDE SEQUENCE [LARGE SCALE GENOMIC DNA]</scope>
    <source>
        <strain evidence="5">K00500041</strain>
        <strain evidence="2 7">M09401471</strain>
        <strain evidence="6">N09902308</strain>
    </source>
</reference>
<protein>
    <submittedName>
        <fullName evidence="3">Uncharacterized protein</fullName>
    </submittedName>
</protein>
<dbReference type="AlphaFoldDB" id="A0A0U0R1U7"/>
<dbReference type="Proteomes" id="UP000038802">
    <property type="component" value="Unassembled WGS sequence"/>
</dbReference>
<dbReference type="Proteomes" id="UP000044938">
    <property type="component" value="Unassembled WGS sequence"/>
</dbReference>
<name>A0A0U0R1U7_MYCTX</name>
<reference evidence="3" key="3">
    <citation type="submission" date="2015-03" db="EMBL/GenBank/DDBJ databases">
        <authorList>
            <person name="Murphy D."/>
        </authorList>
    </citation>
    <scope>NUCLEOTIDE SEQUENCE [LARGE SCALE GENOMIC DNA]</scope>
    <source>
        <strain evidence="3">K00500041</strain>
    </source>
</reference>
<evidence type="ECO:0000313" key="2">
    <source>
        <dbReference type="EMBL" id="COV65946.1"/>
    </source>
</evidence>
<proteinExistence type="predicted"/>
<evidence type="ECO:0000256" key="1">
    <source>
        <dbReference type="SAM" id="MobiDB-lite"/>
    </source>
</evidence>